<dbReference type="InterPro" id="IPR017853">
    <property type="entry name" value="GH"/>
</dbReference>
<evidence type="ECO:0000256" key="5">
    <source>
        <dbReference type="ARBA" id="ARBA00022676"/>
    </source>
</evidence>
<evidence type="ECO:0000256" key="2">
    <source>
        <dbReference type="ARBA" id="ARBA00005684"/>
    </source>
</evidence>
<keyword evidence="7 10" id="KW-0119">Carbohydrate metabolism</keyword>
<dbReference type="InterPro" id="IPR048458">
    <property type="entry name" value="MalQ_N"/>
</dbReference>
<dbReference type="PANTHER" id="PTHR32438:SF5">
    <property type="entry name" value="4-ALPHA-GLUCANOTRANSFERASE DPE1, CHLOROPLASTIC_AMYLOPLASTIC"/>
    <property type="match status" value="1"/>
</dbReference>
<dbReference type="Gene3D" id="3.20.20.80">
    <property type="entry name" value="Glycosidases"/>
    <property type="match status" value="1"/>
</dbReference>
<dbReference type="SUPFAM" id="SSF51445">
    <property type="entry name" value="(Trans)glycosidases"/>
    <property type="match status" value="1"/>
</dbReference>
<dbReference type="PANTHER" id="PTHR32438">
    <property type="entry name" value="4-ALPHA-GLUCANOTRANSFERASE DPE1, CHLOROPLASTIC/AMYLOPLASTIC"/>
    <property type="match status" value="1"/>
</dbReference>
<sequence length="745" mass="83644">MDKTLLADLIRFNGIETAFTDAWGNPTTVAEQDQIKLLKALGFDVEDDALAQSQLEERQKLHWLEPIDPVSVQSHSAQNGTGQYNLQVRLPIDEVHAVLTVTITTEQGESHQFTFSAIDAELSGVTVLDGALDHEQSGTEIQQYDWSFQADLPLGYHKLQLAVAGDEDVFEQSLIITPDKCFQPADFNQQKQWGVSVQLYGVKSETNWGIGDFADLARLVSHLAKQGADFVGLNPIHALYPAMPESASPYSPSSRRWLNLIYLSVPLLPGFGQCQQTAHLVQAPGFVEKLAAQRAKDWVDYSGVMQLKLPVLKTLFHWFSEHQQQVPELVTAFENFKQQGGDSLRQLALYDALHLQLIAQNPDAWGWPNWPEQYRSADSEAVKAFAAEHQDDIEFFSYLQFCAQQQLATVQQQAKDCGMLLGLYRDLAVGVSEASTEIWANPDLYCRNASVGAPPDILGPKGQNWGLPPMLPYQLFRQAYRPMIELFRANMQDSGALRIDHVMALLRLWWVPKGAKSAGEGAYMYYPIMDLLGILALESQRQQAVVIGEDLGTVPDGIFELLQQFGMYSYRIFFFEQAEDGGFISPAHYPVQAMAALTTHDMPTLIGFWHCSDLKLGLDLGLYTEDILPGLYQDRHKAKQQILDSLHGHQALPADFGRVIDSMGMSRTLSFAMQQHLAKGSCQLLCLQLEDWMEMTEPVNVPGTSEEYPNWRRKLSMTLEQLEVQPHINQHLQNLTANRRSGLYS</sequence>
<accession>A0A437QSK7</accession>
<keyword evidence="13" id="KW-1185">Reference proteome</keyword>
<dbReference type="NCBIfam" id="TIGR00217">
    <property type="entry name" value="malQ"/>
    <property type="match status" value="1"/>
</dbReference>
<dbReference type="EC" id="2.4.1.25" evidence="3 10"/>
<keyword evidence="6 10" id="KW-0808">Transferase</keyword>
<dbReference type="RefSeq" id="WP_127698932.1">
    <property type="nucleotide sequence ID" value="NZ_SACS01000009.1"/>
</dbReference>
<evidence type="ECO:0000256" key="6">
    <source>
        <dbReference type="ARBA" id="ARBA00022679"/>
    </source>
</evidence>
<evidence type="ECO:0000256" key="7">
    <source>
        <dbReference type="ARBA" id="ARBA00023277"/>
    </source>
</evidence>
<protein>
    <recommendedName>
        <fullName evidence="4 10">4-alpha-glucanotransferase</fullName>
        <ecNumber evidence="3 10">2.4.1.25</ecNumber>
    </recommendedName>
    <alternativeName>
        <fullName evidence="8 10">Amylomaltase</fullName>
    </alternativeName>
    <alternativeName>
        <fullName evidence="9 10">Disproportionating enzyme</fullName>
    </alternativeName>
</protein>
<evidence type="ECO:0000256" key="4">
    <source>
        <dbReference type="ARBA" id="ARBA00020295"/>
    </source>
</evidence>
<comment type="caution">
    <text evidence="12">The sequence shown here is derived from an EMBL/GenBank/DDBJ whole genome shotgun (WGS) entry which is preliminary data.</text>
</comment>
<dbReference type="Pfam" id="PF02446">
    <property type="entry name" value="Glyco_hydro_77"/>
    <property type="match status" value="1"/>
</dbReference>
<evidence type="ECO:0000256" key="9">
    <source>
        <dbReference type="ARBA" id="ARBA00031501"/>
    </source>
</evidence>
<organism evidence="12 13">
    <name type="scientific">Rheinheimera riviphila</name>
    <dbReference type="NCBI Taxonomy" id="1834037"/>
    <lineage>
        <taxon>Bacteria</taxon>
        <taxon>Pseudomonadati</taxon>
        <taxon>Pseudomonadota</taxon>
        <taxon>Gammaproteobacteria</taxon>
        <taxon>Chromatiales</taxon>
        <taxon>Chromatiaceae</taxon>
        <taxon>Rheinheimera</taxon>
    </lineage>
</organism>
<reference evidence="12 13" key="1">
    <citation type="submission" date="2019-01" db="EMBL/GenBank/DDBJ databases">
        <authorList>
            <person name="Chen W.-M."/>
        </authorList>
    </citation>
    <scope>NUCLEOTIDE SEQUENCE [LARGE SCALE GENOMIC DNA]</scope>
    <source>
        <strain evidence="12 13">KYPC3</strain>
    </source>
</reference>
<feature type="domain" description="MalQ N-terminal beta-sandwich" evidence="11">
    <location>
        <begin position="83"/>
        <end position="178"/>
    </location>
</feature>
<evidence type="ECO:0000259" key="11">
    <source>
        <dbReference type="Pfam" id="PF21226"/>
    </source>
</evidence>
<dbReference type="NCBIfam" id="NF008274">
    <property type="entry name" value="PRK11052.1"/>
    <property type="match status" value="1"/>
</dbReference>
<gene>
    <name evidence="12" type="ORF">EOE67_09885</name>
</gene>
<comment type="catalytic activity">
    <reaction evidence="1 10">
        <text>Transfers a segment of a (1-&gt;4)-alpha-D-glucan to a new position in an acceptor, which may be glucose or a (1-&gt;4)-alpha-D-glucan.</text>
        <dbReference type="EC" id="2.4.1.25"/>
    </reaction>
</comment>
<dbReference type="InterPro" id="IPR003385">
    <property type="entry name" value="Glyco_hydro_77"/>
</dbReference>
<evidence type="ECO:0000256" key="1">
    <source>
        <dbReference type="ARBA" id="ARBA00000439"/>
    </source>
</evidence>
<comment type="similarity">
    <text evidence="2 10">Belongs to the disproportionating enzyme family.</text>
</comment>
<evidence type="ECO:0000313" key="13">
    <source>
        <dbReference type="Proteomes" id="UP000283077"/>
    </source>
</evidence>
<dbReference type="AlphaFoldDB" id="A0A437QSK7"/>
<evidence type="ECO:0000256" key="10">
    <source>
        <dbReference type="RuleBase" id="RU361207"/>
    </source>
</evidence>
<dbReference type="Pfam" id="PF21226">
    <property type="entry name" value="MalQ_N"/>
    <property type="match status" value="1"/>
</dbReference>
<evidence type="ECO:0000256" key="3">
    <source>
        <dbReference type="ARBA" id="ARBA00012560"/>
    </source>
</evidence>
<name>A0A437QSK7_9GAMM</name>
<dbReference type="GO" id="GO:0004134">
    <property type="term" value="F:4-alpha-glucanotransferase activity"/>
    <property type="evidence" value="ECO:0007669"/>
    <property type="project" value="UniProtKB-EC"/>
</dbReference>
<dbReference type="OrthoDB" id="9763489at2"/>
<evidence type="ECO:0000256" key="8">
    <source>
        <dbReference type="ARBA" id="ARBA00031423"/>
    </source>
</evidence>
<keyword evidence="5 10" id="KW-0328">Glycosyltransferase</keyword>
<evidence type="ECO:0000313" key="12">
    <source>
        <dbReference type="EMBL" id="RVU37491.1"/>
    </source>
</evidence>
<dbReference type="Proteomes" id="UP000283077">
    <property type="component" value="Unassembled WGS sequence"/>
</dbReference>
<dbReference type="GO" id="GO:0005975">
    <property type="term" value="P:carbohydrate metabolic process"/>
    <property type="evidence" value="ECO:0007669"/>
    <property type="project" value="InterPro"/>
</dbReference>
<dbReference type="EMBL" id="SACS01000009">
    <property type="protein sequence ID" value="RVU37491.1"/>
    <property type="molecule type" value="Genomic_DNA"/>
</dbReference>
<proteinExistence type="inferred from homology"/>